<dbReference type="AlphaFoldDB" id="A0A3M6BUE4"/>
<reference evidence="3 4" key="1">
    <citation type="submission" date="2018-08" db="EMBL/GenBank/DDBJ databases">
        <title>Recombination of ecologically and evolutionarily significant loci maintains genetic cohesion in the Pseudomonas syringae species complex.</title>
        <authorList>
            <person name="Dillon M."/>
            <person name="Thakur S."/>
            <person name="Almeida R.N.D."/>
            <person name="Weir B.S."/>
            <person name="Guttman D.S."/>
        </authorList>
    </citation>
    <scope>NUCLEOTIDE SEQUENCE [LARGE SCALE GENOMIC DNA]</scope>
    <source>
        <strain evidence="3 4">ICMP 11281</strain>
    </source>
</reference>
<evidence type="ECO:0000256" key="1">
    <source>
        <dbReference type="ARBA" id="ARBA00023002"/>
    </source>
</evidence>
<gene>
    <name evidence="3" type="ORF">ALP13_03672</name>
</gene>
<evidence type="ECO:0000313" key="4">
    <source>
        <dbReference type="Proteomes" id="UP000271631"/>
    </source>
</evidence>
<feature type="domain" description="TauD/TfdA-like" evidence="2">
    <location>
        <begin position="288"/>
        <end position="343"/>
    </location>
</feature>
<comment type="caution">
    <text evidence="3">The sequence shown here is derived from an EMBL/GenBank/DDBJ whole genome shotgun (WGS) entry which is preliminary data.</text>
</comment>
<dbReference type="RefSeq" id="WP_005766425.1">
    <property type="nucleotide sequence ID" value="NZ_CP067024.1"/>
</dbReference>
<dbReference type="InterPro" id="IPR003819">
    <property type="entry name" value="TauD/TfdA-like"/>
</dbReference>
<sequence length="365" mass="39943">MVSVTRNALAYQLYITHLVGTQLINAHFSAAIRAAVTAWRGQLTFVDALQQLSDPVILGRKLLPEVVQLLAHSGVTRGDLIAHAWEAPCMLLIGVFDPDDLPDTPLGFLPVPASETTVLARASAIAANVALDSSTISYGSENGGALFVNLVVKPGEGYESEKSQKSMKGHTDGVWFPIRGEQHPYDPRIAPSPDFVCLCGLRNPKDVPTTVMPLREVLSKLTDTQISELTKPQYIVGPQFTFGKRLKQLYGFDLRVEDSQVLFWVAGVPWIRYSHSSIQTDTEDSVVAKSAMDAFEAACKESTQAYPLAPGDIVLVNNRICLHGRSEVGEEYGAKSRWLLRTYGLDTTSLESSQWQSGSTHVLFP</sequence>
<dbReference type="Pfam" id="PF02668">
    <property type="entry name" value="TauD"/>
    <property type="match status" value="1"/>
</dbReference>
<dbReference type="SUPFAM" id="SSF51197">
    <property type="entry name" value="Clavaminate synthase-like"/>
    <property type="match status" value="1"/>
</dbReference>
<organism evidence="3 4">
    <name type="scientific">Pseudomonas syringae pv. maculicola</name>
    <dbReference type="NCBI Taxonomy" id="59511"/>
    <lineage>
        <taxon>Bacteria</taxon>
        <taxon>Pseudomonadati</taxon>
        <taxon>Pseudomonadota</taxon>
        <taxon>Gammaproteobacteria</taxon>
        <taxon>Pseudomonadales</taxon>
        <taxon>Pseudomonadaceae</taxon>
        <taxon>Pseudomonas</taxon>
    </lineage>
</organism>
<protein>
    <recommendedName>
        <fullName evidence="2">TauD/TfdA-like domain-containing protein</fullName>
    </recommendedName>
</protein>
<dbReference type="GO" id="GO:0016706">
    <property type="term" value="F:2-oxoglutarate-dependent dioxygenase activity"/>
    <property type="evidence" value="ECO:0007669"/>
    <property type="project" value="UniProtKB-ARBA"/>
</dbReference>
<dbReference type="InterPro" id="IPR042098">
    <property type="entry name" value="TauD-like_sf"/>
</dbReference>
<dbReference type="Proteomes" id="UP000271631">
    <property type="component" value="Unassembled WGS sequence"/>
</dbReference>
<keyword evidence="1" id="KW-0560">Oxidoreductase</keyword>
<accession>A0A3M6BUE4</accession>
<evidence type="ECO:0000259" key="2">
    <source>
        <dbReference type="Pfam" id="PF02668"/>
    </source>
</evidence>
<proteinExistence type="predicted"/>
<dbReference type="Gene3D" id="3.60.130.10">
    <property type="entry name" value="Clavaminate synthase-like"/>
    <property type="match status" value="1"/>
</dbReference>
<evidence type="ECO:0000313" key="3">
    <source>
        <dbReference type="EMBL" id="RMV34574.1"/>
    </source>
</evidence>
<dbReference type="EMBL" id="RBUQ01000221">
    <property type="protein sequence ID" value="RMV34574.1"/>
    <property type="molecule type" value="Genomic_DNA"/>
</dbReference>
<name>A0A3M6BUE4_PSEYM</name>